<keyword evidence="5" id="KW-0472">Membrane</keyword>
<dbReference type="AlphaFoldDB" id="A0A444XVR9"/>
<protein>
    <submittedName>
        <fullName evidence="6">Uncharacterized protein</fullName>
    </submittedName>
</protein>
<dbReference type="InterPro" id="IPR036259">
    <property type="entry name" value="MFS_trans_sf"/>
</dbReference>
<comment type="caution">
    <text evidence="6">The sequence shown here is derived from an EMBL/GenBank/DDBJ whole genome shotgun (WGS) entry which is preliminary data.</text>
</comment>
<keyword evidence="4" id="KW-1133">Transmembrane helix</keyword>
<reference evidence="6 7" key="1">
    <citation type="submission" date="2019-01" db="EMBL/GenBank/DDBJ databases">
        <title>Sequencing of cultivated peanut Arachis hypogaea provides insights into genome evolution and oil improvement.</title>
        <authorList>
            <person name="Chen X."/>
        </authorList>
    </citation>
    <scope>NUCLEOTIDE SEQUENCE [LARGE SCALE GENOMIC DNA]</scope>
    <source>
        <strain evidence="7">cv. Fuhuasheng</strain>
        <tissue evidence="6">Leaves</tissue>
    </source>
</reference>
<evidence type="ECO:0000256" key="3">
    <source>
        <dbReference type="ARBA" id="ARBA00022692"/>
    </source>
</evidence>
<dbReference type="Gene3D" id="1.20.1250.20">
    <property type="entry name" value="MFS general substrate transporter like domains"/>
    <property type="match status" value="1"/>
</dbReference>
<evidence type="ECO:0000313" key="6">
    <source>
        <dbReference type="EMBL" id="RYQ93871.1"/>
    </source>
</evidence>
<dbReference type="Pfam" id="PF00854">
    <property type="entry name" value="PTR2"/>
    <property type="match status" value="1"/>
</dbReference>
<dbReference type="GO" id="GO:0016020">
    <property type="term" value="C:membrane"/>
    <property type="evidence" value="ECO:0007669"/>
    <property type="project" value="UniProtKB-SubCell"/>
</dbReference>
<dbReference type="InterPro" id="IPR000109">
    <property type="entry name" value="POT_fam"/>
</dbReference>
<evidence type="ECO:0000313" key="7">
    <source>
        <dbReference type="Proteomes" id="UP000289738"/>
    </source>
</evidence>
<name>A0A444XVR9_ARAHY</name>
<dbReference type="PANTHER" id="PTHR11654">
    <property type="entry name" value="OLIGOPEPTIDE TRANSPORTER-RELATED"/>
    <property type="match status" value="1"/>
</dbReference>
<comment type="similarity">
    <text evidence="2">Belongs to the major facilitator superfamily. Proton-dependent oligopeptide transporter (POT/PTR) (TC 2.A.17) family.</text>
</comment>
<evidence type="ECO:0000256" key="4">
    <source>
        <dbReference type="ARBA" id="ARBA00022989"/>
    </source>
</evidence>
<comment type="subcellular location">
    <subcellularLocation>
        <location evidence="1">Membrane</location>
        <topology evidence="1">Multi-pass membrane protein</topology>
    </subcellularLocation>
</comment>
<sequence>MQLSDVIKVGSEEMDLGYEVWTLEVGAHVGRNEPYQFDGFMSLLNSFDNSYSTFHLLNPTIIHHGHKSWFLQGPTSFSPCIPNSLHHGSCPHVRPRHPPIRKKNNQNRNWNHAFTKNRNSVGSFYSGHGSCHVSRNKEKENGVHGLTDSTEPLPITFLWVALRYLFLGSADLFTLTGMMEFFFTKAPWSMRSLATALSWASLAMGYYSSTVLESAMMDVDSSVDGCSAA</sequence>
<evidence type="ECO:0000256" key="5">
    <source>
        <dbReference type="ARBA" id="ARBA00023136"/>
    </source>
</evidence>
<gene>
    <name evidence="6" type="ORF">Ahy_B09g100096</name>
</gene>
<accession>A0A444XVR9</accession>
<organism evidence="6 7">
    <name type="scientific">Arachis hypogaea</name>
    <name type="common">Peanut</name>
    <dbReference type="NCBI Taxonomy" id="3818"/>
    <lineage>
        <taxon>Eukaryota</taxon>
        <taxon>Viridiplantae</taxon>
        <taxon>Streptophyta</taxon>
        <taxon>Embryophyta</taxon>
        <taxon>Tracheophyta</taxon>
        <taxon>Spermatophyta</taxon>
        <taxon>Magnoliopsida</taxon>
        <taxon>eudicotyledons</taxon>
        <taxon>Gunneridae</taxon>
        <taxon>Pentapetalae</taxon>
        <taxon>rosids</taxon>
        <taxon>fabids</taxon>
        <taxon>Fabales</taxon>
        <taxon>Fabaceae</taxon>
        <taxon>Papilionoideae</taxon>
        <taxon>50 kb inversion clade</taxon>
        <taxon>dalbergioids sensu lato</taxon>
        <taxon>Dalbergieae</taxon>
        <taxon>Pterocarpus clade</taxon>
        <taxon>Arachis</taxon>
    </lineage>
</organism>
<dbReference type="GO" id="GO:0022857">
    <property type="term" value="F:transmembrane transporter activity"/>
    <property type="evidence" value="ECO:0007669"/>
    <property type="project" value="InterPro"/>
</dbReference>
<dbReference type="EMBL" id="SDMP01000019">
    <property type="protein sequence ID" value="RYQ93871.1"/>
    <property type="molecule type" value="Genomic_DNA"/>
</dbReference>
<dbReference type="STRING" id="3818.A0A444XVR9"/>
<dbReference type="Proteomes" id="UP000289738">
    <property type="component" value="Chromosome B09"/>
</dbReference>
<keyword evidence="7" id="KW-1185">Reference proteome</keyword>
<keyword evidence="3" id="KW-0812">Transmembrane</keyword>
<evidence type="ECO:0000256" key="2">
    <source>
        <dbReference type="ARBA" id="ARBA00005982"/>
    </source>
</evidence>
<proteinExistence type="inferred from homology"/>
<evidence type="ECO:0000256" key="1">
    <source>
        <dbReference type="ARBA" id="ARBA00004141"/>
    </source>
</evidence>